<dbReference type="Gramene" id="C.cajan_15215.t">
    <property type="protein sequence ID" value="C.cajan_15215.t"/>
    <property type="gene ID" value="C.cajan_15215"/>
</dbReference>
<gene>
    <name evidence="7" type="ORF">KK1_015656</name>
</gene>
<proteinExistence type="inferred from homology"/>
<sequence>MQRDPQLWKDATSFKPDRFDEECVAFGMGRRACLGQAMAMRIVSLTLGLLIQCCDWKRVSKEKLDMIEEKWITLSKLILLEAMCKACPLVDKIGSY</sequence>
<dbReference type="GO" id="GO:0004497">
    <property type="term" value="F:monooxygenase activity"/>
    <property type="evidence" value="ECO:0007669"/>
    <property type="project" value="UniProtKB-KW"/>
</dbReference>
<dbReference type="InterPro" id="IPR036396">
    <property type="entry name" value="Cyt_P450_sf"/>
</dbReference>
<protein>
    <submittedName>
        <fullName evidence="7">Isoflavone 2'-hydroxylase</fullName>
    </submittedName>
</protein>
<dbReference type="Gene3D" id="1.10.630.10">
    <property type="entry name" value="Cytochrome P450"/>
    <property type="match status" value="1"/>
</dbReference>
<evidence type="ECO:0000256" key="2">
    <source>
        <dbReference type="ARBA" id="ARBA00022723"/>
    </source>
</evidence>
<dbReference type="Pfam" id="PF00067">
    <property type="entry name" value="p450"/>
    <property type="match status" value="1"/>
</dbReference>
<evidence type="ECO:0000256" key="5">
    <source>
        <dbReference type="ARBA" id="ARBA00023033"/>
    </source>
</evidence>
<dbReference type="InterPro" id="IPR050651">
    <property type="entry name" value="Plant_Cytochrome_P450_Monoox"/>
</dbReference>
<dbReference type="GO" id="GO:0016705">
    <property type="term" value="F:oxidoreductase activity, acting on paired donors, with incorporation or reduction of molecular oxygen"/>
    <property type="evidence" value="ECO:0007669"/>
    <property type="project" value="InterPro"/>
</dbReference>
<organism evidence="7 8">
    <name type="scientific">Cajanus cajan</name>
    <name type="common">Pigeon pea</name>
    <name type="synonym">Cajanus indicus</name>
    <dbReference type="NCBI Taxonomy" id="3821"/>
    <lineage>
        <taxon>Eukaryota</taxon>
        <taxon>Viridiplantae</taxon>
        <taxon>Streptophyta</taxon>
        <taxon>Embryophyta</taxon>
        <taxon>Tracheophyta</taxon>
        <taxon>Spermatophyta</taxon>
        <taxon>Magnoliopsida</taxon>
        <taxon>eudicotyledons</taxon>
        <taxon>Gunneridae</taxon>
        <taxon>Pentapetalae</taxon>
        <taxon>rosids</taxon>
        <taxon>fabids</taxon>
        <taxon>Fabales</taxon>
        <taxon>Fabaceae</taxon>
        <taxon>Papilionoideae</taxon>
        <taxon>50 kb inversion clade</taxon>
        <taxon>NPAAA clade</taxon>
        <taxon>indigoferoid/millettioid clade</taxon>
        <taxon>Phaseoleae</taxon>
        <taxon>Cajanus</taxon>
    </lineage>
</organism>
<dbReference type="InterPro" id="IPR017972">
    <property type="entry name" value="Cyt_P450_CS"/>
</dbReference>
<dbReference type="SUPFAM" id="SSF48264">
    <property type="entry name" value="Cytochrome P450"/>
    <property type="match status" value="1"/>
</dbReference>
<dbReference type="InterPro" id="IPR001128">
    <property type="entry name" value="Cyt_P450"/>
</dbReference>
<evidence type="ECO:0000313" key="8">
    <source>
        <dbReference type="Proteomes" id="UP000075243"/>
    </source>
</evidence>
<comment type="similarity">
    <text evidence="6">Belongs to the cytochrome P450 family.</text>
</comment>
<dbReference type="GO" id="GO:0005506">
    <property type="term" value="F:iron ion binding"/>
    <property type="evidence" value="ECO:0007669"/>
    <property type="project" value="InterPro"/>
</dbReference>
<dbReference type="PANTHER" id="PTHR47947">
    <property type="entry name" value="CYTOCHROME P450 82C3-RELATED"/>
    <property type="match status" value="1"/>
</dbReference>
<dbReference type="EMBL" id="CM003612">
    <property type="protein sequence ID" value="KYP60205.1"/>
    <property type="molecule type" value="Genomic_DNA"/>
</dbReference>
<evidence type="ECO:0000256" key="6">
    <source>
        <dbReference type="RuleBase" id="RU000461"/>
    </source>
</evidence>
<evidence type="ECO:0000256" key="4">
    <source>
        <dbReference type="ARBA" id="ARBA00023004"/>
    </source>
</evidence>
<keyword evidence="2 6" id="KW-0479">Metal-binding</keyword>
<name>A0A151SZI2_CAJCA</name>
<dbReference type="PANTHER" id="PTHR47947:SF24">
    <property type="entry name" value="ISOFLAVONE 2'-HYDROXYLASE-LIKE"/>
    <property type="match status" value="1"/>
</dbReference>
<dbReference type="PROSITE" id="PS00086">
    <property type="entry name" value="CYTOCHROME_P450"/>
    <property type="match status" value="1"/>
</dbReference>
<keyword evidence="3 6" id="KW-0560">Oxidoreductase</keyword>
<keyword evidence="4 6" id="KW-0408">Iron</keyword>
<dbReference type="STRING" id="3821.A0A151SZI2"/>
<accession>A0A151SZI2</accession>
<evidence type="ECO:0000256" key="3">
    <source>
        <dbReference type="ARBA" id="ARBA00023002"/>
    </source>
</evidence>
<dbReference type="GO" id="GO:0020037">
    <property type="term" value="F:heme binding"/>
    <property type="evidence" value="ECO:0007669"/>
    <property type="project" value="InterPro"/>
</dbReference>
<dbReference type="AlphaFoldDB" id="A0A151SZI2"/>
<keyword evidence="5 6" id="KW-0503">Monooxygenase</keyword>
<evidence type="ECO:0000256" key="1">
    <source>
        <dbReference type="ARBA" id="ARBA00022617"/>
    </source>
</evidence>
<keyword evidence="1 6" id="KW-0349">Heme</keyword>
<keyword evidence="8" id="KW-1185">Reference proteome</keyword>
<dbReference type="Proteomes" id="UP000075243">
    <property type="component" value="Chromosome 10"/>
</dbReference>
<evidence type="ECO:0000313" key="7">
    <source>
        <dbReference type="EMBL" id="KYP60205.1"/>
    </source>
</evidence>
<reference evidence="7 8" key="1">
    <citation type="journal article" date="2012" name="Nat. Biotechnol.">
        <title>Draft genome sequence of pigeonpea (Cajanus cajan), an orphan legume crop of resource-poor farmers.</title>
        <authorList>
            <person name="Varshney R.K."/>
            <person name="Chen W."/>
            <person name="Li Y."/>
            <person name="Bharti A.K."/>
            <person name="Saxena R.K."/>
            <person name="Schlueter J.A."/>
            <person name="Donoghue M.T."/>
            <person name="Azam S."/>
            <person name="Fan G."/>
            <person name="Whaley A.M."/>
            <person name="Farmer A.D."/>
            <person name="Sheridan J."/>
            <person name="Iwata A."/>
            <person name="Tuteja R."/>
            <person name="Penmetsa R.V."/>
            <person name="Wu W."/>
            <person name="Upadhyaya H.D."/>
            <person name="Yang S.P."/>
            <person name="Shah T."/>
            <person name="Saxena K.B."/>
            <person name="Michael T."/>
            <person name="McCombie W.R."/>
            <person name="Yang B."/>
            <person name="Zhang G."/>
            <person name="Yang H."/>
            <person name="Wang J."/>
            <person name="Spillane C."/>
            <person name="Cook D.R."/>
            <person name="May G.D."/>
            <person name="Xu X."/>
            <person name="Jackson S.A."/>
        </authorList>
    </citation>
    <scope>NUCLEOTIDE SEQUENCE [LARGE SCALE GENOMIC DNA]</scope>
    <source>
        <strain evidence="8">cv. Asha</strain>
    </source>
</reference>